<evidence type="ECO:0000313" key="17">
    <source>
        <dbReference type="EMBL" id="EDO30513.1"/>
    </source>
</evidence>
<feature type="transmembrane region" description="Helical" evidence="15">
    <location>
        <begin position="223"/>
        <end position="242"/>
    </location>
</feature>
<evidence type="ECO:0000256" key="6">
    <source>
        <dbReference type="ARBA" id="ARBA00022989"/>
    </source>
</evidence>
<feature type="transmembrane region" description="Helical" evidence="15">
    <location>
        <begin position="6"/>
        <end position="28"/>
    </location>
</feature>
<evidence type="ECO:0000313" key="18">
    <source>
        <dbReference type="Proteomes" id="UP000001593"/>
    </source>
</evidence>
<sequence>SNIFLLNLTIANTLLAILVLPLIIASMLMQRWIWGNFWCQACGFFGTLLTTDALLTVMVLSYDRYHYIVNPLSYPMRMSAVKTRVLVAYTWLQSSFTAILPLVGWGIYGFQVPKSSCTVLWDNPRSEGYAKLFSISVFIIPLVVMIWTYSHIMKAARRQARIGNIAVLNAGFRSSISSTGSGQFTGSKALRTTVLVLGTVMVFLGPYNVTILLESSGVTLPKALHITATILCYSISLLYPLIY</sequence>
<evidence type="ECO:0000256" key="14">
    <source>
        <dbReference type="ARBA" id="ARBA00023273"/>
    </source>
</evidence>
<keyword evidence="4" id="KW-1003">Cell membrane</keyword>
<protein>
    <recommendedName>
        <fullName evidence="16">G-protein coupled receptors family 1 profile domain-containing protein</fullName>
    </recommendedName>
</protein>
<keyword evidence="5 15" id="KW-0812">Transmembrane</keyword>
<dbReference type="AlphaFoldDB" id="A7T0K5"/>
<dbReference type="GO" id="GO:0007186">
    <property type="term" value="P:G protein-coupled receptor signaling pathway"/>
    <property type="evidence" value="ECO:0000318"/>
    <property type="project" value="GO_Central"/>
</dbReference>
<dbReference type="GO" id="GO:0060170">
    <property type="term" value="C:ciliary membrane"/>
    <property type="evidence" value="ECO:0007669"/>
    <property type="project" value="UniProtKB-SubCell"/>
</dbReference>
<dbReference type="Proteomes" id="UP000001593">
    <property type="component" value="Unassembled WGS sequence"/>
</dbReference>
<evidence type="ECO:0000256" key="5">
    <source>
        <dbReference type="ARBA" id="ARBA00022692"/>
    </source>
</evidence>
<keyword evidence="3" id="KW-0217">Developmental protein</keyword>
<dbReference type="PANTHER" id="PTHR22752:SF10">
    <property type="entry name" value="G-PROTEIN COUPLED RECEPTOR 161"/>
    <property type="match status" value="1"/>
</dbReference>
<dbReference type="eggNOG" id="KOG3656">
    <property type="taxonomic scope" value="Eukaryota"/>
</dbReference>
<evidence type="ECO:0000256" key="3">
    <source>
        <dbReference type="ARBA" id="ARBA00022473"/>
    </source>
</evidence>
<keyword evidence="6 15" id="KW-1133">Transmembrane helix</keyword>
<dbReference type="PANTHER" id="PTHR22752">
    <property type="entry name" value="G PROTEIN-COUPLED RECEPTOR"/>
    <property type="match status" value="1"/>
</dbReference>
<feature type="transmembrane region" description="Helical" evidence="15">
    <location>
        <begin position="193"/>
        <end position="211"/>
    </location>
</feature>
<keyword evidence="11" id="KW-0675">Receptor</keyword>
<keyword evidence="9 15" id="KW-0472">Membrane</keyword>
<dbReference type="PhylomeDB" id="A7T0K5"/>
<dbReference type="PROSITE" id="PS50262">
    <property type="entry name" value="G_PROTEIN_RECEP_F1_2"/>
    <property type="match status" value="1"/>
</dbReference>
<dbReference type="HOGENOM" id="CLU_009579_11_0_1"/>
<dbReference type="OMA" id="HIMKAAR"/>
<feature type="non-terminal residue" evidence="17">
    <location>
        <position position="1"/>
    </location>
</feature>
<feature type="domain" description="G-protein coupled receptors family 1 profile" evidence="16">
    <location>
        <begin position="1"/>
        <end position="243"/>
    </location>
</feature>
<keyword evidence="12" id="KW-0325">Glycoprotein</keyword>
<evidence type="ECO:0000256" key="13">
    <source>
        <dbReference type="ARBA" id="ARBA00023224"/>
    </source>
</evidence>
<keyword evidence="13" id="KW-0807">Transducer</keyword>
<dbReference type="InterPro" id="IPR000276">
    <property type="entry name" value="GPCR_Rhodpsn"/>
</dbReference>
<evidence type="ECO:0000259" key="16">
    <source>
        <dbReference type="PROSITE" id="PS50262"/>
    </source>
</evidence>
<feature type="non-terminal residue" evidence="17">
    <location>
        <position position="243"/>
    </location>
</feature>
<evidence type="ECO:0000256" key="2">
    <source>
        <dbReference type="ARBA" id="ARBA00004651"/>
    </source>
</evidence>
<organism evidence="17 18">
    <name type="scientific">Nematostella vectensis</name>
    <name type="common">Starlet sea anemone</name>
    <dbReference type="NCBI Taxonomy" id="45351"/>
    <lineage>
        <taxon>Eukaryota</taxon>
        <taxon>Metazoa</taxon>
        <taxon>Cnidaria</taxon>
        <taxon>Anthozoa</taxon>
        <taxon>Hexacorallia</taxon>
        <taxon>Actiniaria</taxon>
        <taxon>Edwardsiidae</taxon>
        <taxon>Nematostella</taxon>
    </lineage>
</organism>
<evidence type="ECO:0000256" key="11">
    <source>
        <dbReference type="ARBA" id="ARBA00023170"/>
    </source>
</evidence>
<comment type="subcellular location">
    <subcellularLocation>
        <location evidence="2">Cell membrane</location>
        <topology evidence="2">Multi-pass membrane protein</topology>
    </subcellularLocation>
    <subcellularLocation>
        <location evidence="1">Cell projection</location>
        <location evidence="1">Cilium membrane</location>
    </subcellularLocation>
</comment>
<dbReference type="Gene3D" id="1.20.1070.10">
    <property type="entry name" value="Rhodopsin 7-helix transmembrane proteins"/>
    <property type="match status" value="1"/>
</dbReference>
<dbReference type="OrthoDB" id="5980076at2759"/>
<keyword evidence="7" id="KW-0297">G-protein coupled receptor</keyword>
<name>A7T0K5_NEMVE</name>
<gene>
    <name evidence="17" type="ORF">NEMVEDRAFT_v1g140525</name>
</gene>
<feature type="transmembrane region" description="Helical" evidence="15">
    <location>
        <begin position="86"/>
        <end position="108"/>
    </location>
</feature>
<dbReference type="InterPro" id="IPR017452">
    <property type="entry name" value="GPCR_Rhodpsn_7TM"/>
</dbReference>
<keyword evidence="18" id="KW-1185">Reference proteome</keyword>
<reference evidence="17 18" key="1">
    <citation type="journal article" date="2007" name="Science">
        <title>Sea anemone genome reveals ancestral eumetazoan gene repertoire and genomic organization.</title>
        <authorList>
            <person name="Putnam N.H."/>
            <person name="Srivastava M."/>
            <person name="Hellsten U."/>
            <person name="Dirks B."/>
            <person name="Chapman J."/>
            <person name="Salamov A."/>
            <person name="Terry A."/>
            <person name="Shapiro H."/>
            <person name="Lindquist E."/>
            <person name="Kapitonov V.V."/>
            <person name="Jurka J."/>
            <person name="Genikhovich G."/>
            <person name="Grigoriev I.V."/>
            <person name="Lucas S.M."/>
            <person name="Steele R.E."/>
            <person name="Finnerty J.R."/>
            <person name="Technau U."/>
            <person name="Martindale M.Q."/>
            <person name="Rokhsar D.S."/>
        </authorList>
    </citation>
    <scope>NUCLEOTIDE SEQUENCE [LARGE SCALE GENOMIC DNA]</scope>
    <source>
        <strain evidence="18">CH2 X CH6</strain>
    </source>
</reference>
<feature type="transmembrane region" description="Helical" evidence="15">
    <location>
        <begin position="128"/>
        <end position="149"/>
    </location>
</feature>
<evidence type="ECO:0000256" key="4">
    <source>
        <dbReference type="ARBA" id="ARBA00022475"/>
    </source>
</evidence>
<keyword evidence="8" id="KW-0969">Cilium</keyword>
<dbReference type="PRINTS" id="PR00237">
    <property type="entry name" value="GPCRRHODOPSN"/>
</dbReference>
<evidence type="ECO:0000256" key="15">
    <source>
        <dbReference type="SAM" id="Phobius"/>
    </source>
</evidence>
<dbReference type="GO" id="GO:0004930">
    <property type="term" value="F:G protein-coupled receptor activity"/>
    <property type="evidence" value="ECO:0000318"/>
    <property type="project" value="GO_Central"/>
</dbReference>
<keyword evidence="14" id="KW-0966">Cell projection</keyword>
<evidence type="ECO:0000256" key="8">
    <source>
        <dbReference type="ARBA" id="ARBA00023069"/>
    </source>
</evidence>
<evidence type="ECO:0000256" key="9">
    <source>
        <dbReference type="ARBA" id="ARBA00023136"/>
    </source>
</evidence>
<evidence type="ECO:0000256" key="12">
    <source>
        <dbReference type="ARBA" id="ARBA00023180"/>
    </source>
</evidence>
<dbReference type="CDD" id="cd00637">
    <property type="entry name" value="7tm_classA_rhodopsin-like"/>
    <property type="match status" value="1"/>
</dbReference>
<dbReference type="STRING" id="45351.A7T0K5"/>
<keyword evidence="10" id="KW-1015">Disulfide bond</keyword>
<dbReference type="KEGG" id="nve:5501306"/>
<evidence type="ECO:0000256" key="10">
    <source>
        <dbReference type="ARBA" id="ARBA00023157"/>
    </source>
</evidence>
<dbReference type="Pfam" id="PF00001">
    <property type="entry name" value="7tm_1"/>
    <property type="match status" value="1"/>
</dbReference>
<evidence type="ECO:0000256" key="1">
    <source>
        <dbReference type="ARBA" id="ARBA00004309"/>
    </source>
</evidence>
<evidence type="ECO:0000256" key="7">
    <source>
        <dbReference type="ARBA" id="ARBA00023040"/>
    </source>
</evidence>
<dbReference type="SUPFAM" id="SSF81321">
    <property type="entry name" value="Family A G protein-coupled receptor-like"/>
    <property type="match status" value="1"/>
</dbReference>
<accession>A7T0K5</accession>
<dbReference type="EMBL" id="DS470032">
    <property type="protein sequence ID" value="EDO30513.1"/>
    <property type="molecule type" value="Genomic_DNA"/>
</dbReference>
<proteinExistence type="predicted"/>
<dbReference type="InParanoid" id="A7T0K5"/>